<feature type="compositionally biased region" description="Acidic residues" evidence="1">
    <location>
        <begin position="197"/>
        <end position="214"/>
    </location>
</feature>
<gene>
    <name evidence="3" type="ORF">ACFFVI_08450</name>
</gene>
<feature type="transmembrane region" description="Helical" evidence="2">
    <location>
        <begin position="117"/>
        <end position="142"/>
    </location>
</feature>
<feature type="transmembrane region" description="Helical" evidence="2">
    <location>
        <begin position="16"/>
        <end position="33"/>
    </location>
</feature>
<sequence length="251" mass="26374">MSAVEEPPSRQPRQPPWVWVVAVASFLLPLLLADTVRRLVGGELDSALFSPDEGPGDTPTTYVTIEGTPPTLGDRLGLLWQLGYFGLGSSLGVAALPPIALAVLARTGTPIARAARLAVAAAAGVTALALGALAVQTMLAVAGANQDGSDSDTSWFGSSFQLLPNLVQFLTVALLLGVAAWLLLRPGARHVPAVVGPDEDDEPDAKDEDGDDAEVGVVEVQDEPEPRPTPAVPAPEPERWEYDPADYHRPR</sequence>
<keyword evidence="2" id="KW-0472">Membrane</keyword>
<comment type="caution">
    <text evidence="3">The sequence shown here is derived from an EMBL/GenBank/DDBJ whole genome shotgun (WGS) entry which is preliminary data.</text>
</comment>
<feature type="region of interest" description="Disordered" evidence="1">
    <location>
        <begin position="193"/>
        <end position="251"/>
    </location>
</feature>
<keyword evidence="2" id="KW-1133">Transmembrane helix</keyword>
<feature type="transmembrane region" description="Helical" evidence="2">
    <location>
        <begin position="162"/>
        <end position="184"/>
    </location>
</feature>
<keyword evidence="4" id="KW-1185">Reference proteome</keyword>
<keyword evidence="2" id="KW-0812">Transmembrane</keyword>
<name>A0ABV5LSC3_9ACTN</name>
<dbReference type="EMBL" id="JBHMDM010000004">
    <property type="protein sequence ID" value="MFB9376997.1"/>
    <property type="molecule type" value="Genomic_DNA"/>
</dbReference>
<feature type="transmembrane region" description="Helical" evidence="2">
    <location>
        <begin position="82"/>
        <end position="105"/>
    </location>
</feature>
<protein>
    <submittedName>
        <fullName evidence="3">Uncharacterized protein</fullName>
    </submittedName>
</protein>
<evidence type="ECO:0000256" key="1">
    <source>
        <dbReference type="SAM" id="MobiDB-lite"/>
    </source>
</evidence>
<evidence type="ECO:0000313" key="4">
    <source>
        <dbReference type="Proteomes" id="UP001589748"/>
    </source>
</evidence>
<accession>A0ABV5LSC3</accession>
<reference evidence="3 4" key="1">
    <citation type="submission" date="2024-09" db="EMBL/GenBank/DDBJ databases">
        <authorList>
            <person name="Sun Q."/>
            <person name="Mori K."/>
        </authorList>
    </citation>
    <scope>NUCLEOTIDE SEQUENCE [LARGE SCALE GENOMIC DNA]</scope>
    <source>
        <strain evidence="3 4">TISTR 1856</strain>
    </source>
</reference>
<organism evidence="3 4">
    <name type="scientific">Kineococcus gynurae</name>
    <dbReference type="NCBI Taxonomy" id="452979"/>
    <lineage>
        <taxon>Bacteria</taxon>
        <taxon>Bacillati</taxon>
        <taxon>Actinomycetota</taxon>
        <taxon>Actinomycetes</taxon>
        <taxon>Kineosporiales</taxon>
        <taxon>Kineosporiaceae</taxon>
        <taxon>Kineococcus</taxon>
    </lineage>
</organism>
<feature type="compositionally biased region" description="Basic and acidic residues" evidence="1">
    <location>
        <begin position="236"/>
        <end position="251"/>
    </location>
</feature>
<dbReference type="RefSeq" id="WP_380135345.1">
    <property type="nucleotide sequence ID" value="NZ_JBHLUI010000003.1"/>
</dbReference>
<proteinExistence type="predicted"/>
<evidence type="ECO:0000256" key="2">
    <source>
        <dbReference type="SAM" id="Phobius"/>
    </source>
</evidence>
<evidence type="ECO:0000313" key="3">
    <source>
        <dbReference type="EMBL" id="MFB9376997.1"/>
    </source>
</evidence>
<dbReference type="Proteomes" id="UP001589748">
    <property type="component" value="Unassembled WGS sequence"/>
</dbReference>